<dbReference type="Pfam" id="PF04756">
    <property type="entry name" value="OST3_OST6"/>
    <property type="match status" value="1"/>
</dbReference>
<evidence type="ECO:0000256" key="6">
    <source>
        <dbReference type="ARBA" id="ARBA00022824"/>
    </source>
</evidence>
<feature type="transmembrane region" description="Helical" evidence="9">
    <location>
        <begin position="276"/>
        <end position="293"/>
    </location>
</feature>
<comment type="function">
    <text evidence="1">Subunit of the oligosaccharyl transferase (OST) complex that catalyzes the initial transfer of a defined glycan (Glc(3)Man(9)GlcNAc(2) in eukaryotes) from the lipid carrier dolichol-pyrophosphate to an asparagine residue within an Asn-X-Ser/Thr consensus motif in nascent polypeptide chains, the first step in protein N-glycosylation. N-glycosylation occurs cotranslationally and the complex associates with the Sec61 complex at the channel-forming translocon complex that mediates protein translocation across the endoplasmic reticulum (ER). All subunits are required for a maximal enzyme activity.</text>
</comment>
<evidence type="ECO:0000256" key="8">
    <source>
        <dbReference type="ARBA" id="ARBA00023136"/>
    </source>
</evidence>
<organism evidence="11 12">
    <name type="scientific">Thermothielavioides terrestris (strain ATCC 38088 / NRRL 8126)</name>
    <name type="common">Thielavia terrestris</name>
    <dbReference type="NCBI Taxonomy" id="578455"/>
    <lineage>
        <taxon>Eukaryota</taxon>
        <taxon>Fungi</taxon>
        <taxon>Dikarya</taxon>
        <taxon>Ascomycota</taxon>
        <taxon>Pezizomycotina</taxon>
        <taxon>Sordariomycetes</taxon>
        <taxon>Sordariomycetidae</taxon>
        <taxon>Sordariales</taxon>
        <taxon>Chaetomiaceae</taxon>
        <taxon>Thermothielavioides</taxon>
        <taxon>Thermothielavioides terrestris</taxon>
    </lineage>
</organism>
<comment type="similarity">
    <text evidence="3">Belongs to the OST3/OST6 family.</text>
</comment>
<feature type="chain" id="PRO_5003436651" description="Magnesium transporter protein 1" evidence="10">
    <location>
        <begin position="24"/>
        <end position="341"/>
    </location>
</feature>
<dbReference type="HOGENOM" id="CLU_052855_1_1_1"/>
<evidence type="ECO:0000256" key="4">
    <source>
        <dbReference type="ARBA" id="ARBA00022692"/>
    </source>
</evidence>
<dbReference type="PANTHER" id="PTHR12692">
    <property type="entry name" value="DOLICHYL-DIPHOSPHOOLIGOSACCHARIDE--PROTEIN GLYCOSYLTRANSFERASE-RELATED"/>
    <property type="match status" value="1"/>
</dbReference>
<dbReference type="InterPro" id="IPR036249">
    <property type="entry name" value="Thioredoxin-like_sf"/>
</dbReference>
<dbReference type="KEGG" id="ttt:THITE_2110864"/>
<evidence type="ECO:0000313" key="12">
    <source>
        <dbReference type="Proteomes" id="UP000008181"/>
    </source>
</evidence>
<comment type="subcellular location">
    <subcellularLocation>
        <location evidence="2">Endoplasmic reticulum membrane</location>
        <topology evidence="2">Multi-pass membrane protein</topology>
    </subcellularLocation>
</comment>
<dbReference type="AlphaFoldDB" id="G2QUY1"/>
<feature type="transmembrane region" description="Helical" evidence="9">
    <location>
        <begin position="224"/>
        <end position="242"/>
    </location>
</feature>
<evidence type="ECO:0000313" key="11">
    <source>
        <dbReference type="EMBL" id="AEO64579.1"/>
    </source>
</evidence>
<keyword evidence="4 9" id="KW-0812">Transmembrane</keyword>
<feature type="transmembrane region" description="Helical" evidence="9">
    <location>
        <begin position="305"/>
        <end position="326"/>
    </location>
</feature>
<evidence type="ECO:0000256" key="9">
    <source>
        <dbReference type="SAM" id="Phobius"/>
    </source>
</evidence>
<evidence type="ECO:0000256" key="10">
    <source>
        <dbReference type="SAM" id="SignalP"/>
    </source>
</evidence>
<keyword evidence="8 9" id="KW-0472">Membrane</keyword>
<dbReference type="EMBL" id="CP003009">
    <property type="protein sequence ID" value="AEO64579.1"/>
    <property type="molecule type" value="Genomic_DNA"/>
</dbReference>
<dbReference type="eggNOG" id="KOG2603">
    <property type="taxonomic scope" value="Eukaryota"/>
</dbReference>
<evidence type="ECO:0000256" key="7">
    <source>
        <dbReference type="ARBA" id="ARBA00022989"/>
    </source>
</evidence>
<keyword evidence="5 10" id="KW-0732">Signal</keyword>
<evidence type="ECO:0000256" key="1">
    <source>
        <dbReference type="ARBA" id="ARBA00002791"/>
    </source>
</evidence>
<evidence type="ECO:0000256" key="2">
    <source>
        <dbReference type="ARBA" id="ARBA00004477"/>
    </source>
</evidence>
<gene>
    <name evidence="11" type="ORF">THITE_2110864</name>
</gene>
<keyword evidence="12" id="KW-1185">Reference proteome</keyword>
<dbReference type="GeneID" id="11521478"/>
<name>G2QUY1_THETT</name>
<keyword evidence="7 9" id="KW-1133">Transmembrane helix</keyword>
<keyword evidence="6" id="KW-0256">Endoplasmic reticulum</keyword>
<evidence type="ECO:0008006" key="13">
    <source>
        <dbReference type="Google" id="ProtNLM"/>
    </source>
</evidence>
<dbReference type="OrthoDB" id="67566at2759"/>
<sequence length="341" mass="37301">MRLLATVLSLVALLGAGPGGALAASAAAAGTKKSAEERFQLYHGKALSSAPIKLGDATYRELTAVPRDYAVAVLLTAMDSRYGCQLCREFQPEWGLLARSWTHGDKKGESRIVYATLDFTDGRDIFMSLGLQTAPVLYFFPPTVGPHAPASPEPIRYDFTGGAQAAEQVHSWIARHLPDRPHPPIRRPINWMRWIVTFVALSGGLTVSYVAWPYVLPVIQNRTVWAAVTLISILLFTSGHMFNHIRNVPYVAPDGRGGISYFAGGFQNQYGLETQIVAAMYGILALAGITLAIKVPRISDPKTQAVALFAWASVLFIVYSFLLSVFRRKNGGYPFSLPPFM</sequence>
<dbReference type="RefSeq" id="XP_003650915.1">
    <property type="nucleotide sequence ID" value="XM_003650867.1"/>
</dbReference>
<evidence type="ECO:0000256" key="5">
    <source>
        <dbReference type="ARBA" id="ARBA00022729"/>
    </source>
</evidence>
<proteinExistence type="inferred from homology"/>
<dbReference type="Proteomes" id="UP000008181">
    <property type="component" value="Chromosome 1"/>
</dbReference>
<evidence type="ECO:0000256" key="3">
    <source>
        <dbReference type="ARBA" id="ARBA00009561"/>
    </source>
</evidence>
<dbReference type="SUPFAM" id="SSF52833">
    <property type="entry name" value="Thioredoxin-like"/>
    <property type="match status" value="1"/>
</dbReference>
<dbReference type="STRING" id="578455.G2QUY1"/>
<accession>G2QUY1</accession>
<dbReference type="GO" id="GO:0018279">
    <property type="term" value="P:protein N-linked glycosylation via asparagine"/>
    <property type="evidence" value="ECO:0007669"/>
    <property type="project" value="TreeGrafter"/>
</dbReference>
<feature type="signal peptide" evidence="10">
    <location>
        <begin position="1"/>
        <end position="23"/>
    </location>
</feature>
<feature type="transmembrane region" description="Helical" evidence="9">
    <location>
        <begin position="191"/>
        <end position="212"/>
    </location>
</feature>
<dbReference type="GO" id="GO:0008250">
    <property type="term" value="C:oligosaccharyltransferase complex"/>
    <property type="evidence" value="ECO:0007669"/>
    <property type="project" value="TreeGrafter"/>
</dbReference>
<dbReference type="Gene3D" id="3.40.30.10">
    <property type="entry name" value="Glutaredoxin"/>
    <property type="match status" value="1"/>
</dbReference>
<dbReference type="PANTHER" id="PTHR12692:SF0">
    <property type="entry name" value="GH11935P"/>
    <property type="match status" value="1"/>
</dbReference>
<protein>
    <recommendedName>
        <fullName evidence="13">Magnesium transporter protein 1</fullName>
    </recommendedName>
</protein>
<dbReference type="InterPro" id="IPR021149">
    <property type="entry name" value="OligosaccharylTrfase_OST3/OST6"/>
</dbReference>
<reference evidence="11 12" key="1">
    <citation type="journal article" date="2011" name="Nat. Biotechnol.">
        <title>Comparative genomic analysis of the thermophilic biomass-degrading fungi Myceliophthora thermophila and Thielavia terrestris.</title>
        <authorList>
            <person name="Berka R.M."/>
            <person name="Grigoriev I.V."/>
            <person name="Otillar R."/>
            <person name="Salamov A."/>
            <person name="Grimwood J."/>
            <person name="Reid I."/>
            <person name="Ishmael N."/>
            <person name="John T."/>
            <person name="Darmond C."/>
            <person name="Moisan M.-C."/>
            <person name="Henrissat B."/>
            <person name="Coutinho P.M."/>
            <person name="Lombard V."/>
            <person name="Natvig D.O."/>
            <person name="Lindquist E."/>
            <person name="Schmutz J."/>
            <person name="Lucas S."/>
            <person name="Harris P."/>
            <person name="Powlowski J."/>
            <person name="Bellemare A."/>
            <person name="Taylor D."/>
            <person name="Butler G."/>
            <person name="de Vries R.P."/>
            <person name="Allijn I.E."/>
            <person name="van den Brink J."/>
            <person name="Ushinsky S."/>
            <person name="Storms R."/>
            <person name="Powell A.J."/>
            <person name="Paulsen I.T."/>
            <person name="Elbourne L.D.H."/>
            <person name="Baker S.E."/>
            <person name="Magnuson J."/>
            <person name="LaBoissiere S."/>
            <person name="Clutterbuck A.J."/>
            <person name="Martinez D."/>
            <person name="Wogulis M."/>
            <person name="de Leon A.L."/>
            <person name="Rey M.W."/>
            <person name="Tsang A."/>
        </authorList>
    </citation>
    <scope>NUCLEOTIDE SEQUENCE [LARGE SCALE GENOMIC DNA]</scope>
    <source>
        <strain evidence="12">ATCC 38088 / NRRL 8126</strain>
    </source>
</reference>
<dbReference type="FunFam" id="3.40.30.10:FF:000302">
    <property type="entry name" value="Oligosaccharyl transferase subunit (Gamma), putative"/>
    <property type="match status" value="1"/>
</dbReference>